<evidence type="ECO:0000313" key="3">
    <source>
        <dbReference type="Proteomes" id="UP000005273"/>
    </source>
</evidence>
<evidence type="ECO:0000313" key="2">
    <source>
        <dbReference type="EMBL" id="KRT34798.1"/>
    </source>
</evidence>
<gene>
    <name evidence="2" type="ORF">HMPREF1705_04042</name>
</gene>
<dbReference type="OrthoDB" id="9776669at2"/>
<sequence>MKVRKIVVFLITLLFLSSVGSFAFAAKSDWPQQLRFPSGPPGGTWFALGGAISDMWTKNVIQVGSGSGGGTSNIVNIARGQADLGLSVTSALGAAVKGIDPFKEPVKGVSLFANLYRQYTYFIMRKDYAEAQGVKSVKDIVEKKLPIRFATLKPGTSSEMAIRGIFERGYGVTWDDMKKWGASIQFASYSDGADLLADNHLDCFAFQVGRISPVIMDIESRVDVVLLPVDEEARSAMSEVYGTTTFNIEAGLYKGAQEPVPTVGDYTCIVVRDTLPEDLVYELAKALWENKESLAEAFADIKELNPKEAITEGVPAHPGSIKFWSEVK</sequence>
<dbReference type="InterPro" id="IPR011852">
    <property type="entry name" value="TRAP_TAXI"/>
</dbReference>
<evidence type="ECO:0000256" key="1">
    <source>
        <dbReference type="SAM" id="SignalP"/>
    </source>
</evidence>
<accession>A0A0T5XA46</accession>
<dbReference type="EMBL" id="ACJX03000001">
    <property type="protein sequence ID" value="KRT34798.1"/>
    <property type="molecule type" value="Genomic_DNA"/>
</dbReference>
<dbReference type="Gene3D" id="3.40.190.10">
    <property type="entry name" value="Periplasmic binding protein-like II"/>
    <property type="match status" value="2"/>
</dbReference>
<dbReference type="SUPFAM" id="SSF53850">
    <property type="entry name" value="Periplasmic binding protein-like II"/>
    <property type="match status" value="1"/>
</dbReference>
<dbReference type="PANTHER" id="PTHR42941">
    <property type="entry name" value="SLL1037 PROTEIN"/>
    <property type="match status" value="1"/>
</dbReference>
<dbReference type="AlphaFoldDB" id="A0A0T5XA46"/>
<dbReference type="RefSeq" id="WP_009200332.1">
    <property type="nucleotide sequence ID" value="NZ_ACJX03000001.1"/>
</dbReference>
<feature type="chain" id="PRO_5006666424" evidence="1">
    <location>
        <begin position="26"/>
        <end position="328"/>
    </location>
</feature>
<dbReference type="Pfam" id="PF16868">
    <property type="entry name" value="NMT1_3"/>
    <property type="match status" value="1"/>
</dbReference>
<dbReference type="STRING" id="592015.HMPREF1705_04042"/>
<reference evidence="3" key="1">
    <citation type="submission" date="2012-09" db="EMBL/GenBank/DDBJ databases">
        <authorList>
            <person name="Weinstock G."/>
            <person name="Sodergren E."/>
            <person name="Clifton S."/>
            <person name="Fulton L."/>
            <person name="Fulton B."/>
            <person name="Courtney L."/>
            <person name="Fronick C."/>
            <person name="Harrison M."/>
            <person name="Strong C."/>
            <person name="Farmer C."/>
            <person name="Delehaunty K."/>
            <person name="Markovic C."/>
            <person name="Hall O."/>
            <person name="Minx P."/>
            <person name="Tomlinson C."/>
            <person name="Mitreva M."/>
            <person name="Nelson J."/>
            <person name="Hou S."/>
            <person name="Wollam A."/>
            <person name="Pepin K.H."/>
            <person name="Johnson M."/>
            <person name="Bhonagiri V."/>
            <person name="Nash W.E."/>
            <person name="Suruliraj S."/>
            <person name="Warren W."/>
            <person name="Chinwalla A."/>
            <person name="Mardis E.R."/>
            <person name="Wilson R.K."/>
        </authorList>
    </citation>
    <scope>NUCLEOTIDE SEQUENCE [LARGE SCALE GENOMIC DNA]</scope>
    <source>
        <strain evidence="3">OS1</strain>
    </source>
</reference>
<proteinExistence type="predicted"/>
<dbReference type="NCBIfam" id="TIGR02122">
    <property type="entry name" value="TRAP_TAXI"/>
    <property type="match status" value="1"/>
</dbReference>
<organism evidence="2 3">
    <name type="scientific">Acetomicrobium hydrogeniformans ATCC BAA-1850</name>
    <dbReference type="NCBI Taxonomy" id="592015"/>
    <lineage>
        <taxon>Bacteria</taxon>
        <taxon>Thermotogati</taxon>
        <taxon>Synergistota</taxon>
        <taxon>Synergistia</taxon>
        <taxon>Synergistales</taxon>
        <taxon>Acetomicrobiaceae</taxon>
        <taxon>Acetomicrobium</taxon>
    </lineage>
</organism>
<dbReference type="eggNOG" id="COG2358">
    <property type="taxonomic scope" value="Bacteria"/>
</dbReference>
<comment type="caution">
    <text evidence="2">The sequence shown here is derived from an EMBL/GenBank/DDBJ whole genome shotgun (WGS) entry which is preliminary data.</text>
</comment>
<dbReference type="Proteomes" id="UP000005273">
    <property type="component" value="Unassembled WGS sequence"/>
</dbReference>
<feature type="signal peptide" evidence="1">
    <location>
        <begin position="1"/>
        <end position="25"/>
    </location>
</feature>
<dbReference type="PANTHER" id="PTHR42941:SF1">
    <property type="entry name" value="SLL1037 PROTEIN"/>
    <property type="match status" value="1"/>
</dbReference>
<keyword evidence="3" id="KW-1185">Reference proteome</keyword>
<keyword evidence="1" id="KW-0732">Signal</keyword>
<keyword evidence="2" id="KW-0675">Receptor</keyword>
<protein>
    <submittedName>
        <fullName evidence="2">TRAP transporter solute receptor, TAXI family</fullName>
    </submittedName>
</protein>
<name>A0A0T5XA46_9BACT</name>